<evidence type="ECO:0000313" key="1">
    <source>
        <dbReference type="EMBL" id="UQC89299.1"/>
    </source>
</evidence>
<gene>
    <name evidence="1" type="ORF">CLUP02_14828</name>
</gene>
<protein>
    <submittedName>
        <fullName evidence="1">Uncharacterized protein</fullName>
    </submittedName>
</protein>
<dbReference type="EMBL" id="CP019480">
    <property type="protein sequence ID" value="UQC89299.1"/>
    <property type="molecule type" value="Genomic_DNA"/>
</dbReference>
<keyword evidence="2" id="KW-1185">Reference proteome</keyword>
<dbReference type="KEGG" id="clup:CLUP02_14828"/>
<dbReference type="RefSeq" id="XP_049150900.1">
    <property type="nucleotide sequence ID" value="XM_049293754.1"/>
</dbReference>
<dbReference type="GeneID" id="73348764"/>
<sequence length="98" mass="10883">MPSRPILPHAVAIAVARMNIPHKLTPESHATHAANGCHTYGYLLPIRTDTTRSLPSTWCTLCRKYSCRCSTFHLLLLEPWHSGSTRQPGHSLPELTLG</sequence>
<dbReference type="Proteomes" id="UP000830671">
    <property type="component" value="Chromosome 8"/>
</dbReference>
<dbReference type="AlphaFoldDB" id="A0A9Q8T4X1"/>
<name>A0A9Q8T4X1_9PEZI</name>
<organism evidence="1 2">
    <name type="scientific">Colletotrichum lupini</name>
    <dbReference type="NCBI Taxonomy" id="145971"/>
    <lineage>
        <taxon>Eukaryota</taxon>
        <taxon>Fungi</taxon>
        <taxon>Dikarya</taxon>
        <taxon>Ascomycota</taxon>
        <taxon>Pezizomycotina</taxon>
        <taxon>Sordariomycetes</taxon>
        <taxon>Hypocreomycetidae</taxon>
        <taxon>Glomerellales</taxon>
        <taxon>Glomerellaceae</taxon>
        <taxon>Colletotrichum</taxon>
        <taxon>Colletotrichum acutatum species complex</taxon>
    </lineage>
</organism>
<accession>A0A9Q8T4X1</accession>
<proteinExistence type="predicted"/>
<evidence type="ECO:0000313" key="2">
    <source>
        <dbReference type="Proteomes" id="UP000830671"/>
    </source>
</evidence>
<reference evidence="1" key="1">
    <citation type="journal article" date="2021" name="Mol. Plant Microbe Interact.">
        <title>Complete Genome Sequence of the Plant-Pathogenic Fungus Colletotrichum lupini.</title>
        <authorList>
            <person name="Baroncelli R."/>
            <person name="Pensec F."/>
            <person name="Da Lio D."/>
            <person name="Boufleur T."/>
            <person name="Vicente I."/>
            <person name="Sarrocco S."/>
            <person name="Picot A."/>
            <person name="Baraldi E."/>
            <person name="Sukno S."/>
            <person name="Thon M."/>
            <person name="Le Floch G."/>
        </authorList>
    </citation>
    <scope>NUCLEOTIDE SEQUENCE</scope>
    <source>
        <strain evidence="1">IMI 504893</strain>
    </source>
</reference>